<dbReference type="InterPro" id="IPR036570">
    <property type="entry name" value="HORMA_dom_sf"/>
</dbReference>
<dbReference type="STRING" id="1097556.R5A3C3"/>
<dbReference type="eggNOG" id="KOG3186">
    <property type="taxonomic scope" value="Eukaryota"/>
</dbReference>
<reference evidence="4 5" key="1">
    <citation type="journal article" date="2013" name="MBio">
        <title>Genome sequencing of the plant pathogen Taphrina deformans, the causal agent of peach leaf curl.</title>
        <authorList>
            <person name="Cisse O.H."/>
            <person name="Almeida J.M.G.C.F."/>
            <person name="Fonseca A."/>
            <person name="Kumar A.A."/>
            <person name="Salojaervi J."/>
            <person name="Overmyer K."/>
            <person name="Hauser P.M."/>
            <person name="Pagni M."/>
        </authorList>
    </citation>
    <scope>NUCLEOTIDE SEQUENCE [LARGE SCALE GENOMIC DNA]</scope>
    <source>
        <strain evidence="5">PYCC 5710 / ATCC 11124 / CBS 356.35 / IMI 108563 / JCM 9778 / NBRC 8474</strain>
    </source>
</reference>
<accession>R5A3C3</accession>
<evidence type="ECO:0000313" key="5">
    <source>
        <dbReference type="Proteomes" id="UP000013776"/>
    </source>
</evidence>
<dbReference type="VEuPathDB" id="FungiDB:TAPDE_002146"/>
<dbReference type="SUPFAM" id="SSF56019">
    <property type="entry name" value="The spindle assembly checkpoint protein mad2"/>
    <property type="match status" value="1"/>
</dbReference>
<keyword evidence="5" id="KW-1185">Reference proteome</keyword>
<dbReference type="Proteomes" id="UP000013776">
    <property type="component" value="Unassembled WGS sequence"/>
</dbReference>
<protein>
    <submittedName>
        <fullName evidence="4">Mitotic spindle checkpoint protein</fullName>
    </submittedName>
</protein>
<dbReference type="OrthoDB" id="21254at2759"/>
<evidence type="ECO:0000256" key="2">
    <source>
        <dbReference type="SAM" id="MobiDB-lite"/>
    </source>
</evidence>
<evidence type="ECO:0000256" key="1">
    <source>
        <dbReference type="ARBA" id="ARBA00010348"/>
    </source>
</evidence>
<gene>
    <name evidence="4" type="ORF">TAPDE_002146</name>
</gene>
<dbReference type="GO" id="GO:0016035">
    <property type="term" value="C:zeta DNA polymerase complex"/>
    <property type="evidence" value="ECO:0007669"/>
    <property type="project" value="TreeGrafter"/>
</dbReference>
<dbReference type="Gene3D" id="3.30.900.10">
    <property type="entry name" value="HORMA domain"/>
    <property type="match status" value="1"/>
</dbReference>
<dbReference type="PANTHER" id="PTHR11842:SF10">
    <property type="entry name" value="MITOTIC SPINDLE ASSEMBLY CHECKPOINT PROTEIN MAD2B"/>
    <property type="match status" value="1"/>
</dbReference>
<name>R5A3C3_TAPDE</name>
<proteinExistence type="inferred from homology"/>
<dbReference type="PROSITE" id="PS50815">
    <property type="entry name" value="HORMA"/>
    <property type="match status" value="1"/>
</dbReference>
<dbReference type="PANTHER" id="PTHR11842">
    <property type="entry name" value="MITOTIC SPINDLE ASSEMBLY CHECKPOINT PROTEIN MAD2"/>
    <property type="match status" value="1"/>
</dbReference>
<feature type="domain" description="HORMA" evidence="3">
    <location>
        <begin position="12"/>
        <end position="220"/>
    </location>
</feature>
<sequence>MSKQVITDWTYDHLVKQYSDFLVVCLHTICYYRNLYDRTYFSLARVYSCPVQRCKHPILVEYINSVVSSIAEELRKCLVERINVVIMSSQDVPLERFVFDVSMLPEVSPEDLFVPFRDTEYQAGQLDAQFRAAIMKLALVETKLGPVPNGKSPNQAQHHHFDSSDCTFVVQIELRRNKSSKVRATTSWVEAEERETTSRGQTTIPLRRIGFGPIKLDSWVEETQSKLKLPAKNDSNSSGDQTMSF</sequence>
<dbReference type="InterPro" id="IPR045091">
    <property type="entry name" value="Mad2-like"/>
</dbReference>
<comment type="similarity">
    <text evidence="1">Belongs to the MAD2 family.</text>
</comment>
<evidence type="ECO:0000313" key="4">
    <source>
        <dbReference type="EMBL" id="CCX35430.1"/>
    </source>
</evidence>
<feature type="region of interest" description="Disordered" evidence="2">
    <location>
        <begin position="225"/>
        <end position="245"/>
    </location>
</feature>
<comment type="caution">
    <text evidence="4">The sequence shown here is derived from an EMBL/GenBank/DDBJ whole genome shotgun (WGS) entry which is preliminary data.</text>
</comment>
<dbReference type="InterPro" id="IPR003511">
    <property type="entry name" value="HORMA_dom"/>
</dbReference>
<dbReference type="EMBL" id="CAHR02000073">
    <property type="protein sequence ID" value="CCX35430.1"/>
    <property type="molecule type" value="Genomic_DNA"/>
</dbReference>
<evidence type="ECO:0000259" key="3">
    <source>
        <dbReference type="PROSITE" id="PS50815"/>
    </source>
</evidence>
<feature type="compositionally biased region" description="Polar residues" evidence="2">
    <location>
        <begin position="233"/>
        <end position="245"/>
    </location>
</feature>
<dbReference type="AlphaFoldDB" id="R5A3C3"/>
<organism evidence="4 5">
    <name type="scientific">Taphrina deformans (strain PYCC 5710 / ATCC 11124 / CBS 356.35 / IMI 108563 / JCM 9778 / NBRC 8474)</name>
    <name type="common">Peach leaf curl fungus</name>
    <name type="synonym">Lalaria deformans</name>
    <dbReference type="NCBI Taxonomy" id="1097556"/>
    <lineage>
        <taxon>Eukaryota</taxon>
        <taxon>Fungi</taxon>
        <taxon>Dikarya</taxon>
        <taxon>Ascomycota</taxon>
        <taxon>Taphrinomycotina</taxon>
        <taxon>Taphrinomycetes</taxon>
        <taxon>Taphrinales</taxon>
        <taxon>Taphrinaceae</taxon>
        <taxon>Taphrina</taxon>
    </lineage>
</organism>